<gene>
    <name evidence="1" type="ORF">NDI79_18230</name>
</gene>
<proteinExistence type="predicted"/>
<accession>A0ABU2G5P9</accession>
<evidence type="ECO:0000313" key="2">
    <source>
        <dbReference type="Proteomes" id="UP001254813"/>
    </source>
</evidence>
<evidence type="ECO:0000313" key="1">
    <source>
        <dbReference type="EMBL" id="MDS0296117.1"/>
    </source>
</evidence>
<name>A0ABU2G5P9_9EURY</name>
<dbReference type="RefSeq" id="WP_310930104.1">
    <property type="nucleotide sequence ID" value="NZ_JAMQOQ010000005.1"/>
</dbReference>
<keyword evidence="2" id="KW-1185">Reference proteome</keyword>
<protein>
    <recommendedName>
        <fullName evidence="3">PIN domain-containing protein</fullName>
    </recommendedName>
</protein>
<organism evidence="1 2">
    <name type="scientific">Halogeometricum luteum</name>
    <dbReference type="NCBI Taxonomy" id="2950537"/>
    <lineage>
        <taxon>Archaea</taxon>
        <taxon>Methanobacteriati</taxon>
        <taxon>Methanobacteriota</taxon>
        <taxon>Stenosarchaea group</taxon>
        <taxon>Halobacteria</taxon>
        <taxon>Halobacteriales</taxon>
        <taxon>Haloferacaceae</taxon>
        <taxon>Halogeometricum</taxon>
    </lineage>
</organism>
<dbReference type="Proteomes" id="UP001254813">
    <property type="component" value="Unassembled WGS sequence"/>
</dbReference>
<reference evidence="1 2" key="1">
    <citation type="submission" date="2022-06" db="EMBL/GenBank/DDBJ databases">
        <title>Halogeometricum sp. a new haloarchaeum isolate from saline soil.</title>
        <authorList>
            <person name="Strakova D."/>
            <person name="Galisteo C."/>
            <person name="Sanchez-Porro C."/>
            <person name="Ventosa A."/>
        </authorList>
    </citation>
    <scope>NUCLEOTIDE SEQUENCE [LARGE SCALE GENOMIC DNA]</scope>
    <source>
        <strain evidence="2">S3BR25-2</strain>
    </source>
</reference>
<evidence type="ECO:0008006" key="3">
    <source>
        <dbReference type="Google" id="ProtNLM"/>
    </source>
</evidence>
<sequence>MQSKRWELYVEDNVLVADFHADMDLTDEMFAEVNERFEKLASRPAVDTHVSVLEMESPLNSDVFERANEAAEAGVEFGIDRWIIVSDTIKNMALRSRIDDLPEVEVLLADDKAEAMRMATR</sequence>
<comment type="caution">
    <text evidence="1">The sequence shown here is derived from an EMBL/GenBank/DDBJ whole genome shotgun (WGS) entry which is preliminary data.</text>
</comment>
<dbReference type="EMBL" id="JAMQOQ010000005">
    <property type="protein sequence ID" value="MDS0296117.1"/>
    <property type="molecule type" value="Genomic_DNA"/>
</dbReference>